<dbReference type="InterPro" id="IPR052552">
    <property type="entry name" value="YeaO-like"/>
</dbReference>
<reference evidence="2" key="1">
    <citation type="submission" date="2018-07" db="EMBL/GenBank/DDBJ databases">
        <title>Streptacidiphilus bronchialis DSM 106435 chromosome.</title>
        <authorList>
            <person name="Batra D."/>
            <person name="Gulvik C.A."/>
        </authorList>
    </citation>
    <scope>NUCLEOTIDE SEQUENCE [LARGE SCALE GENOMIC DNA]</scope>
    <source>
        <strain evidence="2">DSM 106435</strain>
    </source>
</reference>
<gene>
    <name evidence="1" type="ORF">C7M71_018145</name>
</gene>
<dbReference type="PANTHER" id="PTHR36849:SF1">
    <property type="entry name" value="CYTOPLASMIC PROTEIN"/>
    <property type="match status" value="1"/>
</dbReference>
<protein>
    <submittedName>
        <fullName evidence="1">DUF488 family protein</fullName>
    </submittedName>
</protein>
<dbReference type="PANTHER" id="PTHR36849">
    <property type="entry name" value="CYTOPLASMIC PROTEIN-RELATED"/>
    <property type="match status" value="1"/>
</dbReference>
<evidence type="ECO:0000313" key="1">
    <source>
        <dbReference type="EMBL" id="AXI79049.1"/>
    </source>
</evidence>
<organism evidence="1 2">
    <name type="scientific">Peterkaempfera bronchialis</name>
    <dbReference type="NCBI Taxonomy" id="2126346"/>
    <lineage>
        <taxon>Bacteria</taxon>
        <taxon>Bacillati</taxon>
        <taxon>Actinomycetota</taxon>
        <taxon>Actinomycetes</taxon>
        <taxon>Kitasatosporales</taxon>
        <taxon>Streptomycetaceae</taxon>
        <taxon>Peterkaempfera</taxon>
    </lineage>
</organism>
<dbReference type="AlphaFoldDB" id="A0A345SZ94"/>
<keyword evidence="2" id="KW-1185">Reference proteome</keyword>
<dbReference type="RefSeq" id="WP_111492832.1">
    <property type="nucleotide sequence ID" value="NZ_CP031264.1"/>
</dbReference>
<evidence type="ECO:0000313" key="2">
    <source>
        <dbReference type="Proteomes" id="UP000249340"/>
    </source>
</evidence>
<dbReference type="Pfam" id="PF22752">
    <property type="entry name" value="DUF488-N3i"/>
    <property type="match status" value="1"/>
</dbReference>
<dbReference type="OrthoDB" id="9790745at2"/>
<proteinExistence type="predicted"/>
<dbReference type="EMBL" id="CP031264">
    <property type="protein sequence ID" value="AXI79049.1"/>
    <property type="molecule type" value="Genomic_DNA"/>
</dbReference>
<sequence length="124" mass="14553">MTKNSTKTITCRRIYEEASPRDGVRVLVDRIWPRGVRKEDAHLDEWLQDVAPSTDLRHWFAHRPERFSEFRRRYQNELQNPERQQAVAHLREIAEHDGLTLLTATRDVEHSQAAVLALVLTDVD</sequence>
<name>A0A345SZ94_9ACTN</name>
<dbReference type="KEGG" id="stri:C7M71_018145"/>
<accession>A0A345SZ94</accession>
<dbReference type="Proteomes" id="UP000249340">
    <property type="component" value="Chromosome"/>
</dbReference>